<sequence length="200" mass="23100">MPPVHEKPLKKIQCAINSISATSNDGSRAEKLEHKELNMFHTLQEVTPFVSVNLNRFYFTQTLVGGGTVYQLTNIFVNLFKKITKPSFEIWKFSFHPNSSKAVDHNFVPMPSSLIEILRDFAADICGTFLPDDLLTDPFNHNHSFIVERLGADYVDEIRRRRLVYGDNRKMIDQTIWQAFANSIRGMPKFDRRTHTRPSL</sequence>
<evidence type="ECO:0000313" key="2">
    <source>
        <dbReference type="Proteomes" id="UP000008068"/>
    </source>
</evidence>
<organism evidence="2">
    <name type="scientific">Caenorhabditis brenneri</name>
    <name type="common">Nematode worm</name>
    <dbReference type="NCBI Taxonomy" id="135651"/>
    <lineage>
        <taxon>Eukaryota</taxon>
        <taxon>Metazoa</taxon>
        <taxon>Ecdysozoa</taxon>
        <taxon>Nematoda</taxon>
        <taxon>Chromadorea</taxon>
        <taxon>Rhabditida</taxon>
        <taxon>Rhabditina</taxon>
        <taxon>Rhabditomorpha</taxon>
        <taxon>Rhabditoidea</taxon>
        <taxon>Rhabditidae</taxon>
        <taxon>Peloderinae</taxon>
        <taxon>Caenorhabditis</taxon>
    </lineage>
</organism>
<accession>G0P0U8</accession>
<gene>
    <name evidence="1" type="ORF">CAEBREN_04110</name>
</gene>
<dbReference type="EMBL" id="GL380005">
    <property type="protein sequence ID" value="EGT41920.1"/>
    <property type="molecule type" value="Genomic_DNA"/>
</dbReference>
<dbReference type="InParanoid" id="G0P0U8"/>
<reference evidence="2" key="1">
    <citation type="submission" date="2011-07" db="EMBL/GenBank/DDBJ databases">
        <authorList>
            <consortium name="Caenorhabditis brenneri Sequencing and Analysis Consortium"/>
            <person name="Wilson R.K."/>
        </authorList>
    </citation>
    <scope>NUCLEOTIDE SEQUENCE [LARGE SCALE GENOMIC DNA]</scope>
    <source>
        <strain evidence="2">PB2801</strain>
    </source>
</reference>
<dbReference type="eggNOG" id="ENOG502RUGT">
    <property type="taxonomic scope" value="Eukaryota"/>
</dbReference>
<dbReference type="HOGENOM" id="CLU_1367305_0_0_1"/>
<name>G0P0U8_CAEBE</name>
<dbReference type="FunCoup" id="G0P0U8">
    <property type="interactions" value="139"/>
</dbReference>
<dbReference type="PANTHER" id="PTHR47645:SF1">
    <property type="entry name" value="C2H2-TYPE DOMAIN-CONTAINING PROTEIN-RELATED"/>
    <property type="match status" value="1"/>
</dbReference>
<proteinExistence type="predicted"/>
<keyword evidence="2" id="KW-1185">Reference proteome</keyword>
<dbReference type="STRING" id="135651.G0P0U8"/>
<dbReference type="Proteomes" id="UP000008068">
    <property type="component" value="Unassembled WGS sequence"/>
</dbReference>
<dbReference type="PANTHER" id="PTHR47645">
    <property type="entry name" value="PROTEIN CBG08267"/>
    <property type="match status" value="1"/>
</dbReference>
<protein>
    <submittedName>
        <fullName evidence="1">Uncharacterized protein</fullName>
    </submittedName>
</protein>
<dbReference type="AlphaFoldDB" id="G0P0U8"/>
<dbReference type="OMA" id="HSFIVER"/>
<evidence type="ECO:0000313" key="1">
    <source>
        <dbReference type="EMBL" id="EGT41920.1"/>
    </source>
</evidence>